<accession>A0A9J6GUJ3</accession>
<keyword evidence="2" id="KW-1185">Reference proteome</keyword>
<organism evidence="1 2">
    <name type="scientific">Haemaphysalis longicornis</name>
    <name type="common">Bush tick</name>
    <dbReference type="NCBI Taxonomy" id="44386"/>
    <lineage>
        <taxon>Eukaryota</taxon>
        <taxon>Metazoa</taxon>
        <taxon>Ecdysozoa</taxon>
        <taxon>Arthropoda</taxon>
        <taxon>Chelicerata</taxon>
        <taxon>Arachnida</taxon>
        <taxon>Acari</taxon>
        <taxon>Parasitiformes</taxon>
        <taxon>Ixodida</taxon>
        <taxon>Ixodoidea</taxon>
        <taxon>Ixodidae</taxon>
        <taxon>Haemaphysalinae</taxon>
        <taxon>Haemaphysalis</taxon>
    </lineage>
</organism>
<proteinExistence type="predicted"/>
<dbReference type="Proteomes" id="UP000821853">
    <property type="component" value="Unassembled WGS sequence"/>
</dbReference>
<gene>
    <name evidence="1" type="ORF">HPB48_001685</name>
</gene>
<evidence type="ECO:0000313" key="2">
    <source>
        <dbReference type="Proteomes" id="UP000821853"/>
    </source>
</evidence>
<dbReference type="AlphaFoldDB" id="A0A9J6GUJ3"/>
<name>A0A9J6GUJ3_HAELO</name>
<sequence>MTEVENHYQNLSPLQADLEVMRTDTTETNRLVSELEAKLDHPENRSRRNNLIFYNLPDPNPAETNAEAEGLIIRHCLEHLQVAIDPKEIDRAHRLGRHAANRRRPIIAKFTFHKTKETIYGCGPNWHAGSSVRDHFLPITRPRHQYTASDSADQDTTPGHSKNVKRAIATVALRSAIETSCTDLMATSFNRQITRLRSAGCAKAILAAVSESLLQCVNGRNKGVQDT</sequence>
<dbReference type="OrthoDB" id="6504946at2759"/>
<dbReference type="Gene3D" id="3.30.70.1820">
    <property type="entry name" value="L1 transposable element, RRM domain"/>
    <property type="match status" value="1"/>
</dbReference>
<evidence type="ECO:0000313" key="1">
    <source>
        <dbReference type="EMBL" id="KAH9379173.1"/>
    </source>
</evidence>
<comment type="caution">
    <text evidence="1">The sequence shown here is derived from an EMBL/GenBank/DDBJ whole genome shotgun (WGS) entry which is preliminary data.</text>
</comment>
<protein>
    <submittedName>
        <fullName evidence="1">Uncharacterized protein</fullName>
    </submittedName>
</protein>
<dbReference type="EMBL" id="JABSTR010000009">
    <property type="protein sequence ID" value="KAH9379173.1"/>
    <property type="molecule type" value="Genomic_DNA"/>
</dbReference>
<dbReference type="VEuPathDB" id="VectorBase:HLOH_054189"/>
<reference evidence="1 2" key="1">
    <citation type="journal article" date="2020" name="Cell">
        <title>Large-Scale Comparative Analyses of Tick Genomes Elucidate Their Genetic Diversity and Vector Capacities.</title>
        <authorList>
            <consortium name="Tick Genome and Microbiome Consortium (TIGMIC)"/>
            <person name="Jia N."/>
            <person name="Wang J."/>
            <person name="Shi W."/>
            <person name="Du L."/>
            <person name="Sun Y."/>
            <person name="Zhan W."/>
            <person name="Jiang J.F."/>
            <person name="Wang Q."/>
            <person name="Zhang B."/>
            <person name="Ji P."/>
            <person name="Bell-Sakyi L."/>
            <person name="Cui X.M."/>
            <person name="Yuan T.T."/>
            <person name="Jiang B.G."/>
            <person name="Yang W.F."/>
            <person name="Lam T.T."/>
            <person name="Chang Q.C."/>
            <person name="Ding S.J."/>
            <person name="Wang X.J."/>
            <person name="Zhu J.G."/>
            <person name="Ruan X.D."/>
            <person name="Zhao L."/>
            <person name="Wei J.T."/>
            <person name="Ye R.Z."/>
            <person name="Que T.C."/>
            <person name="Du C.H."/>
            <person name="Zhou Y.H."/>
            <person name="Cheng J.X."/>
            <person name="Dai P.F."/>
            <person name="Guo W.B."/>
            <person name="Han X.H."/>
            <person name="Huang E.J."/>
            <person name="Li L.F."/>
            <person name="Wei W."/>
            <person name="Gao Y.C."/>
            <person name="Liu J.Z."/>
            <person name="Shao H.Z."/>
            <person name="Wang X."/>
            <person name="Wang C.C."/>
            <person name="Yang T.C."/>
            <person name="Huo Q.B."/>
            <person name="Li W."/>
            <person name="Chen H.Y."/>
            <person name="Chen S.E."/>
            <person name="Zhou L.G."/>
            <person name="Ni X.B."/>
            <person name="Tian J.H."/>
            <person name="Sheng Y."/>
            <person name="Liu T."/>
            <person name="Pan Y.S."/>
            <person name="Xia L.Y."/>
            <person name="Li J."/>
            <person name="Zhao F."/>
            <person name="Cao W.C."/>
        </authorList>
    </citation>
    <scope>NUCLEOTIDE SEQUENCE [LARGE SCALE GENOMIC DNA]</scope>
    <source>
        <strain evidence="1">HaeL-2018</strain>
    </source>
</reference>